<comment type="caution">
    <text evidence="1">The sequence shown here is derived from an EMBL/GenBank/DDBJ whole genome shotgun (WGS) entry which is preliminary data.</text>
</comment>
<dbReference type="Proteomes" id="UP000663866">
    <property type="component" value="Unassembled WGS sequence"/>
</dbReference>
<name>A0A820Y831_9BILA</name>
<evidence type="ECO:0000313" key="1">
    <source>
        <dbReference type="EMBL" id="CAF4545972.1"/>
    </source>
</evidence>
<accession>A0A820Y831</accession>
<feature type="non-terminal residue" evidence="1">
    <location>
        <position position="93"/>
    </location>
</feature>
<reference evidence="1" key="1">
    <citation type="submission" date="2021-02" db="EMBL/GenBank/DDBJ databases">
        <authorList>
            <person name="Nowell W R."/>
        </authorList>
    </citation>
    <scope>NUCLEOTIDE SEQUENCE</scope>
</reference>
<sequence>MDSEAISYDASGTDLKRTAIDLRGQIGSFYDACRDRVLEQSIANCTELSVQTNVTVQGEIKYGYDEHRQNILRFFFQDEHLRLSIALGLTSNT</sequence>
<organism evidence="1 2">
    <name type="scientific">Rotaria magnacalcarata</name>
    <dbReference type="NCBI Taxonomy" id="392030"/>
    <lineage>
        <taxon>Eukaryota</taxon>
        <taxon>Metazoa</taxon>
        <taxon>Spiralia</taxon>
        <taxon>Gnathifera</taxon>
        <taxon>Rotifera</taxon>
        <taxon>Eurotatoria</taxon>
        <taxon>Bdelloidea</taxon>
        <taxon>Philodinida</taxon>
        <taxon>Philodinidae</taxon>
        <taxon>Rotaria</taxon>
    </lineage>
</organism>
<gene>
    <name evidence="1" type="ORF">OVN521_LOCUS42986</name>
</gene>
<proteinExistence type="predicted"/>
<dbReference type="AlphaFoldDB" id="A0A820Y831"/>
<protein>
    <submittedName>
        <fullName evidence="1">Uncharacterized protein</fullName>
    </submittedName>
</protein>
<dbReference type="EMBL" id="CAJOBG010060311">
    <property type="protein sequence ID" value="CAF4545972.1"/>
    <property type="molecule type" value="Genomic_DNA"/>
</dbReference>
<keyword evidence="2" id="KW-1185">Reference proteome</keyword>
<evidence type="ECO:0000313" key="2">
    <source>
        <dbReference type="Proteomes" id="UP000663866"/>
    </source>
</evidence>